<keyword evidence="3" id="KW-1185">Reference proteome</keyword>
<gene>
    <name evidence="2" type="ORF">SAMN02745134_01099</name>
</gene>
<protein>
    <submittedName>
        <fullName evidence="2">Polysaccharide deacetylase family sporulation protein PdaB</fullName>
    </submittedName>
</protein>
<dbReference type="Proteomes" id="UP000192468">
    <property type="component" value="Unassembled WGS sequence"/>
</dbReference>
<dbReference type="InterPro" id="IPR011330">
    <property type="entry name" value="Glyco_hydro/deAcase_b/a-brl"/>
</dbReference>
<evidence type="ECO:0000313" key="2">
    <source>
        <dbReference type="EMBL" id="SMC20798.1"/>
    </source>
</evidence>
<dbReference type="PANTHER" id="PTHR10587">
    <property type="entry name" value="GLYCOSYL TRANSFERASE-RELATED"/>
    <property type="match status" value="1"/>
</dbReference>
<dbReference type="InterPro" id="IPR050248">
    <property type="entry name" value="Polysacc_deacetylase_ArnD"/>
</dbReference>
<dbReference type="PANTHER" id="PTHR10587:SF128">
    <property type="entry name" value="POLYSACCHARIDE DEACETYLASE PDAB-RELATED"/>
    <property type="match status" value="1"/>
</dbReference>
<reference evidence="2 3" key="1">
    <citation type="submission" date="2017-04" db="EMBL/GenBank/DDBJ databases">
        <authorList>
            <person name="Afonso C.L."/>
            <person name="Miller P.J."/>
            <person name="Scott M.A."/>
            <person name="Spackman E."/>
            <person name="Goraichik I."/>
            <person name="Dimitrov K.M."/>
            <person name="Suarez D.L."/>
            <person name="Swayne D.E."/>
        </authorList>
    </citation>
    <scope>NUCLEOTIDE SEQUENCE [LARGE SCALE GENOMIC DNA]</scope>
    <source>
        <strain evidence="2 3">DSM 12555</strain>
    </source>
</reference>
<dbReference type="GO" id="GO:0016810">
    <property type="term" value="F:hydrolase activity, acting on carbon-nitrogen (but not peptide) bonds"/>
    <property type="evidence" value="ECO:0007669"/>
    <property type="project" value="InterPro"/>
</dbReference>
<sequence>MHVIIIRRSLIKKIVIGVLVLLFITIALVIAGKTAKDTSIYKQKSIPIYSVKTNEKKIAISFDTSWGYDNTKKILDVLKKQDVKATFFVIGKWIEQNPEDGKLIESQGNEIGNHSDSHKDFTKLSKEEIIKDVESSDAKIMGVTGIKTNLFRFPEGTYDDRSVKIVESTNHKCIQWDVDSIDWRNDGQGIEYKRVMKKAKNGSIILFHNSGRYTPETLDLIITKLKQQGYTFVKISDLIYKNNYIVDENGTQIQK</sequence>
<dbReference type="InterPro" id="IPR014132">
    <property type="entry name" value="PdaB-like"/>
</dbReference>
<dbReference type="CDD" id="cd10917">
    <property type="entry name" value="CE4_NodB_like_6s_7s"/>
    <property type="match status" value="1"/>
</dbReference>
<dbReference type="GO" id="GO:0005975">
    <property type="term" value="P:carbohydrate metabolic process"/>
    <property type="evidence" value="ECO:0007669"/>
    <property type="project" value="InterPro"/>
</dbReference>
<dbReference type="PROSITE" id="PS51677">
    <property type="entry name" value="NODB"/>
    <property type="match status" value="1"/>
</dbReference>
<dbReference type="STRING" id="1121291.SAMN02745134_01099"/>
<dbReference type="GO" id="GO:0016020">
    <property type="term" value="C:membrane"/>
    <property type="evidence" value="ECO:0007669"/>
    <property type="project" value="TreeGrafter"/>
</dbReference>
<dbReference type="EMBL" id="FWXH01000003">
    <property type="protein sequence ID" value="SMC20798.1"/>
    <property type="molecule type" value="Genomic_DNA"/>
</dbReference>
<dbReference type="Gene3D" id="3.20.20.370">
    <property type="entry name" value="Glycoside hydrolase/deacetylase"/>
    <property type="match status" value="1"/>
</dbReference>
<dbReference type="RefSeq" id="WP_084114510.1">
    <property type="nucleotide sequence ID" value="NZ_FWXH01000003.1"/>
</dbReference>
<organism evidence="2 3">
    <name type="scientific">Clostridium acidisoli DSM 12555</name>
    <dbReference type="NCBI Taxonomy" id="1121291"/>
    <lineage>
        <taxon>Bacteria</taxon>
        <taxon>Bacillati</taxon>
        <taxon>Bacillota</taxon>
        <taxon>Clostridia</taxon>
        <taxon>Eubacteriales</taxon>
        <taxon>Clostridiaceae</taxon>
        <taxon>Clostridium</taxon>
    </lineage>
</organism>
<evidence type="ECO:0000313" key="3">
    <source>
        <dbReference type="Proteomes" id="UP000192468"/>
    </source>
</evidence>
<dbReference type="AlphaFoldDB" id="A0A1W1XAS2"/>
<dbReference type="SUPFAM" id="SSF88713">
    <property type="entry name" value="Glycoside hydrolase/deacetylase"/>
    <property type="match status" value="1"/>
</dbReference>
<dbReference type="Pfam" id="PF01522">
    <property type="entry name" value="Polysacc_deac_1"/>
    <property type="match status" value="1"/>
</dbReference>
<proteinExistence type="predicted"/>
<name>A0A1W1XAS2_9CLOT</name>
<evidence type="ECO:0000259" key="1">
    <source>
        <dbReference type="PROSITE" id="PS51677"/>
    </source>
</evidence>
<dbReference type="NCBIfam" id="TIGR02764">
    <property type="entry name" value="spore_ybaN_pdaB"/>
    <property type="match status" value="1"/>
</dbReference>
<accession>A0A1W1XAS2</accession>
<dbReference type="OrthoDB" id="9806342at2"/>
<dbReference type="InterPro" id="IPR002509">
    <property type="entry name" value="NODB_dom"/>
</dbReference>
<feature type="domain" description="NodB homology" evidence="1">
    <location>
        <begin position="56"/>
        <end position="233"/>
    </location>
</feature>